<dbReference type="PANTHER" id="PTHR18895:SF74">
    <property type="entry name" value="MTRF1L RELEASE FACTOR GLUTAMINE METHYLTRANSFERASE"/>
    <property type="match status" value="1"/>
</dbReference>
<dbReference type="Gene3D" id="3.40.50.150">
    <property type="entry name" value="Vaccinia Virus protein VP39"/>
    <property type="match status" value="1"/>
</dbReference>
<dbReference type="InterPro" id="IPR050320">
    <property type="entry name" value="N5-glutamine_MTase"/>
</dbReference>
<dbReference type="InterPro" id="IPR029063">
    <property type="entry name" value="SAM-dependent_MTases_sf"/>
</dbReference>
<evidence type="ECO:0000313" key="1">
    <source>
        <dbReference type="EMBL" id="NYD69219.1"/>
    </source>
</evidence>
<evidence type="ECO:0000313" key="2">
    <source>
        <dbReference type="Proteomes" id="UP000549913"/>
    </source>
</evidence>
<accession>A0A852SLQ0</accession>
<proteinExistence type="predicted"/>
<dbReference type="EC" id="2.1.1.297" evidence="1"/>
<dbReference type="GO" id="GO:0032259">
    <property type="term" value="P:methylation"/>
    <property type="evidence" value="ECO:0007669"/>
    <property type="project" value="UniProtKB-KW"/>
</dbReference>
<comment type="caution">
    <text evidence="1">The sequence shown here is derived from an EMBL/GenBank/DDBJ whole genome shotgun (WGS) entry which is preliminary data.</text>
</comment>
<dbReference type="EMBL" id="JACCBM010000001">
    <property type="protein sequence ID" value="NYD69219.1"/>
    <property type="molecule type" value="Genomic_DNA"/>
</dbReference>
<dbReference type="AlphaFoldDB" id="A0A852SLQ0"/>
<gene>
    <name evidence="1" type="ORF">BJ984_000377</name>
</gene>
<organism evidence="1 2">
    <name type="scientific">Herbiconiux flava</name>
    <dbReference type="NCBI Taxonomy" id="881268"/>
    <lineage>
        <taxon>Bacteria</taxon>
        <taxon>Bacillati</taxon>
        <taxon>Actinomycetota</taxon>
        <taxon>Actinomycetes</taxon>
        <taxon>Micrococcales</taxon>
        <taxon>Microbacteriaceae</taxon>
        <taxon>Herbiconiux</taxon>
    </lineage>
</organism>
<reference evidence="1 2" key="1">
    <citation type="submission" date="2020-07" db="EMBL/GenBank/DDBJ databases">
        <title>Sequencing the genomes of 1000 actinobacteria strains.</title>
        <authorList>
            <person name="Klenk H.-P."/>
        </authorList>
    </citation>
    <scope>NUCLEOTIDE SEQUENCE [LARGE SCALE GENOMIC DNA]</scope>
    <source>
        <strain evidence="1 2">DSM 26474</strain>
    </source>
</reference>
<dbReference type="Proteomes" id="UP000549913">
    <property type="component" value="Unassembled WGS sequence"/>
</dbReference>
<sequence length="304" mass="31302">MDQVTRRDDGTGWVVGALRAGGCVFAEEEAAVVIEAAAGDEAELERLVEERVAGRPLEHLVGWAAFAGLRVVVGPGVFVPRRRTELLVRAAVRDAPDGAVVVDMCCGSGAIGAAIAAYGEGRIRLSTDADGDTVFEAVEQGGRVDGNVGFEAADQGGPVHGGAGFEVWGADLDAAAVASARQNLGAGRVFEGDLFEALPAGLRGRVDVMVVNAPYVPSAAIATMPAEAREHEAPIALDGGGDGLDVQRRIVAGAAEWLAEGGRLLIETSEQQAPLTAALFEAAGLQPHVERDESLDATVVVGHI</sequence>
<protein>
    <submittedName>
        <fullName evidence="1">Release factor glutamine methyltransferase</fullName>
        <ecNumber evidence="1">2.1.1.297</ecNumber>
    </submittedName>
</protein>
<keyword evidence="2" id="KW-1185">Reference proteome</keyword>
<dbReference type="SUPFAM" id="SSF53335">
    <property type="entry name" value="S-adenosyl-L-methionine-dependent methyltransferases"/>
    <property type="match status" value="1"/>
</dbReference>
<keyword evidence="1" id="KW-0808">Transferase</keyword>
<dbReference type="RefSeq" id="WP_179546587.1">
    <property type="nucleotide sequence ID" value="NZ_BSEW01000001.1"/>
</dbReference>
<name>A0A852SLQ0_9MICO</name>
<dbReference type="PANTHER" id="PTHR18895">
    <property type="entry name" value="HEMK METHYLTRANSFERASE"/>
    <property type="match status" value="1"/>
</dbReference>
<dbReference type="GO" id="GO:0102559">
    <property type="term" value="F:peptide chain release factor N(5)-glutamine methyltransferase activity"/>
    <property type="evidence" value="ECO:0007669"/>
    <property type="project" value="UniProtKB-EC"/>
</dbReference>
<keyword evidence="1" id="KW-0489">Methyltransferase</keyword>